<dbReference type="Proteomes" id="UP000007151">
    <property type="component" value="Unassembled WGS sequence"/>
</dbReference>
<proteinExistence type="predicted"/>
<dbReference type="AlphaFoldDB" id="A0A212F5J5"/>
<gene>
    <name evidence="3" type="ORF">KGM_203514</name>
</gene>
<dbReference type="STRING" id="278856.A0A212F5J5"/>
<feature type="transmembrane region" description="Helical" evidence="2">
    <location>
        <begin position="60"/>
        <end position="79"/>
    </location>
</feature>
<sequence>MIVAKKMGHLSPRREQNGELSDHPLIMHRVQTKYKTFGGKNEEGTSDIDLDEYDVKWYDVLLALVVMSMGVSATMAATYSSWTDAISSATFTQPCLLNSTAAARSFIEATYHISS</sequence>
<keyword evidence="2" id="KW-1133">Transmembrane helix</keyword>
<evidence type="ECO:0000256" key="1">
    <source>
        <dbReference type="SAM" id="MobiDB-lite"/>
    </source>
</evidence>
<feature type="compositionally biased region" description="Basic and acidic residues" evidence="1">
    <location>
        <begin position="12"/>
        <end position="22"/>
    </location>
</feature>
<evidence type="ECO:0000313" key="4">
    <source>
        <dbReference type="Proteomes" id="UP000007151"/>
    </source>
</evidence>
<name>A0A212F5J5_DANPL</name>
<reference evidence="3 4" key="1">
    <citation type="journal article" date="2011" name="Cell">
        <title>The monarch butterfly genome yields insights into long-distance migration.</title>
        <authorList>
            <person name="Zhan S."/>
            <person name="Merlin C."/>
            <person name="Boore J.L."/>
            <person name="Reppert S.M."/>
        </authorList>
    </citation>
    <scope>NUCLEOTIDE SEQUENCE [LARGE SCALE GENOMIC DNA]</scope>
    <source>
        <strain evidence="3">F-2</strain>
    </source>
</reference>
<evidence type="ECO:0000313" key="3">
    <source>
        <dbReference type="EMBL" id="OWR49006.1"/>
    </source>
</evidence>
<protein>
    <submittedName>
        <fullName evidence="3">Uncharacterized protein</fullName>
    </submittedName>
</protein>
<keyword evidence="4" id="KW-1185">Reference proteome</keyword>
<dbReference type="EMBL" id="AGBW02010182">
    <property type="protein sequence ID" value="OWR49006.1"/>
    <property type="molecule type" value="Genomic_DNA"/>
</dbReference>
<organism evidence="3 4">
    <name type="scientific">Danaus plexippus plexippus</name>
    <dbReference type="NCBI Taxonomy" id="278856"/>
    <lineage>
        <taxon>Eukaryota</taxon>
        <taxon>Metazoa</taxon>
        <taxon>Ecdysozoa</taxon>
        <taxon>Arthropoda</taxon>
        <taxon>Hexapoda</taxon>
        <taxon>Insecta</taxon>
        <taxon>Pterygota</taxon>
        <taxon>Neoptera</taxon>
        <taxon>Endopterygota</taxon>
        <taxon>Lepidoptera</taxon>
        <taxon>Glossata</taxon>
        <taxon>Ditrysia</taxon>
        <taxon>Papilionoidea</taxon>
        <taxon>Nymphalidae</taxon>
        <taxon>Danainae</taxon>
        <taxon>Danaini</taxon>
        <taxon>Danaina</taxon>
        <taxon>Danaus</taxon>
        <taxon>Danaus</taxon>
    </lineage>
</organism>
<evidence type="ECO:0000256" key="2">
    <source>
        <dbReference type="SAM" id="Phobius"/>
    </source>
</evidence>
<accession>A0A212F5J5</accession>
<keyword evidence="2" id="KW-0812">Transmembrane</keyword>
<dbReference type="KEGG" id="dpl:KGM_203514"/>
<comment type="caution">
    <text evidence="3">The sequence shown here is derived from an EMBL/GenBank/DDBJ whole genome shotgun (WGS) entry which is preliminary data.</text>
</comment>
<keyword evidence="2" id="KW-0472">Membrane</keyword>
<feature type="region of interest" description="Disordered" evidence="1">
    <location>
        <begin position="1"/>
        <end position="22"/>
    </location>
</feature>
<dbReference type="InParanoid" id="A0A212F5J5"/>